<keyword evidence="4" id="KW-1185">Reference proteome</keyword>
<name>R7VGJ1_CAPTE</name>
<dbReference type="Proteomes" id="UP000014760">
    <property type="component" value="Unassembled WGS sequence"/>
</dbReference>
<protein>
    <recommendedName>
        <fullName evidence="5">Alpha-macroglobulin-like TED domain-containing protein</fullName>
    </recommendedName>
</protein>
<dbReference type="EMBL" id="AMQN01000650">
    <property type="status" value="NOT_ANNOTATED_CDS"/>
    <property type="molecule type" value="Genomic_DNA"/>
</dbReference>
<reference evidence="2 4" key="2">
    <citation type="journal article" date="2013" name="Nature">
        <title>Insights into bilaterian evolution from three spiralian genomes.</title>
        <authorList>
            <person name="Simakov O."/>
            <person name="Marletaz F."/>
            <person name="Cho S.J."/>
            <person name="Edsinger-Gonzales E."/>
            <person name="Havlak P."/>
            <person name="Hellsten U."/>
            <person name="Kuo D.H."/>
            <person name="Larsson T."/>
            <person name="Lv J."/>
            <person name="Arendt D."/>
            <person name="Savage R."/>
            <person name="Osoegawa K."/>
            <person name="de Jong P."/>
            <person name="Grimwood J."/>
            <person name="Chapman J.A."/>
            <person name="Shapiro H."/>
            <person name="Aerts A."/>
            <person name="Otillar R.P."/>
            <person name="Terry A.Y."/>
            <person name="Boore J.L."/>
            <person name="Grigoriev I.V."/>
            <person name="Lindberg D.R."/>
            <person name="Seaver E.C."/>
            <person name="Weisblat D.A."/>
            <person name="Putnam N.H."/>
            <person name="Rokhsar D.S."/>
        </authorList>
    </citation>
    <scope>NUCLEOTIDE SEQUENCE</scope>
    <source>
        <strain evidence="2 4">I ESC-2004</strain>
    </source>
</reference>
<dbReference type="EnsemblMetazoa" id="CapteT203383">
    <property type="protein sequence ID" value="CapteP203383"/>
    <property type="gene ID" value="CapteG203383"/>
</dbReference>
<dbReference type="GO" id="GO:0005975">
    <property type="term" value="P:carbohydrate metabolic process"/>
    <property type="evidence" value="ECO:0007669"/>
    <property type="project" value="InterPro"/>
</dbReference>
<accession>R7VGJ1</accession>
<dbReference type="EMBL" id="KB293808">
    <property type="protein sequence ID" value="ELU15436.1"/>
    <property type="molecule type" value="Genomic_DNA"/>
</dbReference>
<dbReference type="HOGENOM" id="CLU_064158_0_0_1"/>
<proteinExistence type="predicted"/>
<evidence type="ECO:0008006" key="5">
    <source>
        <dbReference type="Google" id="ProtNLM"/>
    </source>
</evidence>
<reference evidence="4" key="1">
    <citation type="submission" date="2012-12" db="EMBL/GenBank/DDBJ databases">
        <authorList>
            <person name="Hellsten U."/>
            <person name="Grimwood J."/>
            <person name="Chapman J.A."/>
            <person name="Shapiro H."/>
            <person name="Aerts A."/>
            <person name="Otillar R.P."/>
            <person name="Terry A.Y."/>
            <person name="Boore J.L."/>
            <person name="Simakov O."/>
            <person name="Marletaz F."/>
            <person name="Cho S.-J."/>
            <person name="Edsinger-Gonzales E."/>
            <person name="Havlak P."/>
            <person name="Kuo D.-H."/>
            <person name="Larsson T."/>
            <person name="Lv J."/>
            <person name="Arendt D."/>
            <person name="Savage R."/>
            <person name="Osoegawa K."/>
            <person name="de Jong P."/>
            <person name="Lindberg D.R."/>
            <person name="Seaver E.C."/>
            <person name="Weisblat D.A."/>
            <person name="Putnam N.H."/>
            <person name="Grigoriev I.V."/>
            <person name="Rokhsar D.S."/>
        </authorList>
    </citation>
    <scope>NUCLEOTIDE SEQUENCE</scope>
    <source>
        <strain evidence="4">I ESC-2004</strain>
    </source>
</reference>
<dbReference type="AlphaFoldDB" id="R7VGJ1"/>
<dbReference type="OMA" id="NCIKPFI"/>
<keyword evidence="1" id="KW-0732">Signal</keyword>
<evidence type="ECO:0000313" key="2">
    <source>
        <dbReference type="EMBL" id="ELU15436.1"/>
    </source>
</evidence>
<dbReference type="InterPro" id="IPR008928">
    <property type="entry name" value="6-hairpin_glycosidase_sf"/>
</dbReference>
<evidence type="ECO:0000256" key="1">
    <source>
        <dbReference type="SAM" id="SignalP"/>
    </source>
</evidence>
<feature type="chain" id="PRO_5008789104" description="Alpha-macroglobulin-like TED domain-containing protein" evidence="1">
    <location>
        <begin position="18"/>
        <end position="337"/>
    </location>
</feature>
<evidence type="ECO:0000313" key="4">
    <source>
        <dbReference type="Proteomes" id="UP000014760"/>
    </source>
</evidence>
<dbReference type="OrthoDB" id="1879688at2759"/>
<feature type="signal peptide" evidence="1">
    <location>
        <begin position="1"/>
        <end position="17"/>
    </location>
</feature>
<gene>
    <name evidence="2" type="ORF">CAPTEDRAFT_203383</name>
</gene>
<reference evidence="3" key="3">
    <citation type="submission" date="2015-06" db="UniProtKB">
        <authorList>
            <consortium name="EnsemblMetazoa"/>
        </authorList>
    </citation>
    <scope>IDENTIFICATION</scope>
</reference>
<dbReference type="SUPFAM" id="SSF48208">
    <property type="entry name" value="Six-hairpin glycosidases"/>
    <property type="match status" value="1"/>
</dbReference>
<evidence type="ECO:0000313" key="3">
    <source>
        <dbReference type="EnsemblMetazoa" id="CapteP203383"/>
    </source>
</evidence>
<organism evidence="2">
    <name type="scientific">Capitella teleta</name>
    <name type="common">Polychaete worm</name>
    <dbReference type="NCBI Taxonomy" id="283909"/>
    <lineage>
        <taxon>Eukaryota</taxon>
        <taxon>Metazoa</taxon>
        <taxon>Spiralia</taxon>
        <taxon>Lophotrochozoa</taxon>
        <taxon>Annelida</taxon>
        <taxon>Polychaeta</taxon>
        <taxon>Sedentaria</taxon>
        <taxon>Scolecida</taxon>
        <taxon>Capitellidae</taxon>
        <taxon>Capitella</taxon>
    </lineage>
</organism>
<sequence>MIILAILVFGSAIATESRILDGTLETASDKGIEYIAQFVDDYGNFSAPFVTDNDLCFFFKLPLILSTAGKLRQANLVLNYIKMNFMQPDGDFRTSQSVKACFPYGTYYTYTNVWITMAAHSMGRYDVSVPALEFLQPFFRAFTTSGPPSDGHTLTEMFTASHLGNLALLTGDRKAAKKAAKVVMKIMSMQPNLNQTIYYKLDRGNLVTDASQVRGNFFVNRTAPNQPYLFVAYSADFLVKLYMQTEKKDYLDLAKQIISWLSTCHPSIYQSDSTKKVAVAAAWLAALTGDEDAKFVAEAISSYLVSTQNDDGSFPESTLPGNTPEISYALRLVDAVY</sequence>